<proteinExistence type="predicted"/>
<dbReference type="EMBL" id="CM042883">
    <property type="protein sequence ID" value="KAI4376367.1"/>
    <property type="molecule type" value="Genomic_DNA"/>
</dbReference>
<gene>
    <name evidence="1" type="ORF">MLD38_014136</name>
</gene>
<reference evidence="2" key="1">
    <citation type="journal article" date="2023" name="Front. Plant Sci.">
        <title>Chromosomal-level genome assembly of Melastoma candidum provides insights into trichome evolution.</title>
        <authorList>
            <person name="Zhong Y."/>
            <person name="Wu W."/>
            <person name="Sun C."/>
            <person name="Zou P."/>
            <person name="Liu Y."/>
            <person name="Dai S."/>
            <person name="Zhou R."/>
        </authorList>
    </citation>
    <scope>NUCLEOTIDE SEQUENCE [LARGE SCALE GENOMIC DNA]</scope>
</reference>
<organism evidence="1 2">
    <name type="scientific">Melastoma candidum</name>
    <dbReference type="NCBI Taxonomy" id="119954"/>
    <lineage>
        <taxon>Eukaryota</taxon>
        <taxon>Viridiplantae</taxon>
        <taxon>Streptophyta</taxon>
        <taxon>Embryophyta</taxon>
        <taxon>Tracheophyta</taxon>
        <taxon>Spermatophyta</taxon>
        <taxon>Magnoliopsida</taxon>
        <taxon>eudicotyledons</taxon>
        <taxon>Gunneridae</taxon>
        <taxon>Pentapetalae</taxon>
        <taxon>rosids</taxon>
        <taxon>malvids</taxon>
        <taxon>Myrtales</taxon>
        <taxon>Melastomataceae</taxon>
        <taxon>Melastomatoideae</taxon>
        <taxon>Melastomateae</taxon>
        <taxon>Melastoma</taxon>
    </lineage>
</organism>
<evidence type="ECO:0000313" key="1">
    <source>
        <dbReference type="EMBL" id="KAI4376367.1"/>
    </source>
</evidence>
<accession>A0ACB9RD43</accession>
<comment type="caution">
    <text evidence="1">The sequence shown here is derived from an EMBL/GenBank/DDBJ whole genome shotgun (WGS) entry which is preliminary data.</text>
</comment>
<protein>
    <submittedName>
        <fullName evidence="1">Uncharacterized protein</fullName>
    </submittedName>
</protein>
<dbReference type="Proteomes" id="UP001057402">
    <property type="component" value="Chromosome 4"/>
</dbReference>
<sequence>MEWRLCYLDVLLVPLGLLANMLYHFWLWHNVRKRPLTTVIGTNARVRRFWVSAMMKDNDKKNILAVQTLRNTIMGSTLMATTSILLCSALAAVLSSTYSVKKPLNGAVYGAHGEFVLALKYVTLLTVFLFSFLCHSLSIRFINQVNILINTPQVEVDPGFTLTPEYVSDILERGFALNTVGNRIFYVALPLLLWIFGPVLVFLCSVTLVPVLYNLDFAFGSDGTAGKVGDLRKGTESA</sequence>
<name>A0ACB9RD43_9MYRT</name>
<keyword evidence="2" id="KW-1185">Reference proteome</keyword>
<evidence type="ECO:0000313" key="2">
    <source>
        <dbReference type="Proteomes" id="UP001057402"/>
    </source>
</evidence>